<evidence type="ECO:0000259" key="5">
    <source>
        <dbReference type="PROSITE" id="PS51063"/>
    </source>
</evidence>
<evidence type="ECO:0000256" key="1">
    <source>
        <dbReference type="ARBA" id="ARBA00023015"/>
    </source>
</evidence>
<dbReference type="InterPro" id="IPR050397">
    <property type="entry name" value="Env_Response_Regulators"/>
</dbReference>
<dbReference type="PANTHER" id="PTHR24567">
    <property type="entry name" value="CRP FAMILY TRANSCRIPTIONAL REGULATORY PROTEIN"/>
    <property type="match status" value="1"/>
</dbReference>
<dbReference type="Pfam" id="PF00027">
    <property type="entry name" value="cNMP_binding"/>
    <property type="match status" value="1"/>
</dbReference>
<dbReference type="GO" id="GO:0003677">
    <property type="term" value="F:DNA binding"/>
    <property type="evidence" value="ECO:0007669"/>
    <property type="project" value="UniProtKB-KW"/>
</dbReference>
<dbReference type="PROSITE" id="PS00042">
    <property type="entry name" value="HTH_CRP_1"/>
    <property type="match status" value="1"/>
</dbReference>
<reference evidence="6 7" key="1">
    <citation type="submission" date="2019-02" db="EMBL/GenBank/DDBJ databases">
        <title>Genomic Encyclopedia of Type Strains, Phase IV (KMG-IV): sequencing the most valuable type-strain genomes for metagenomic binning, comparative biology and taxonomic classification.</title>
        <authorList>
            <person name="Goeker M."/>
        </authorList>
    </citation>
    <scope>NUCLEOTIDE SEQUENCE [LARGE SCALE GENOMIC DNA]</scope>
    <source>
        <strain evidence="6 7">DSM 21056</strain>
    </source>
</reference>
<evidence type="ECO:0000259" key="4">
    <source>
        <dbReference type="PROSITE" id="PS50042"/>
    </source>
</evidence>
<feature type="domain" description="HTH crp-type" evidence="5">
    <location>
        <begin position="160"/>
        <end position="233"/>
    </location>
</feature>
<proteinExistence type="predicted"/>
<keyword evidence="2" id="KW-0238">DNA-binding</keyword>
<gene>
    <name evidence="6" type="ORF">EV698_1291</name>
</gene>
<keyword evidence="1" id="KW-0805">Transcription regulation</keyword>
<evidence type="ECO:0000256" key="2">
    <source>
        <dbReference type="ARBA" id="ARBA00023125"/>
    </source>
</evidence>
<dbReference type="Pfam" id="PF13545">
    <property type="entry name" value="HTH_Crp_2"/>
    <property type="match status" value="1"/>
</dbReference>
<dbReference type="Proteomes" id="UP000292298">
    <property type="component" value="Unassembled WGS sequence"/>
</dbReference>
<dbReference type="NCBIfam" id="NF008365">
    <property type="entry name" value="PRK11161.1"/>
    <property type="match status" value="1"/>
</dbReference>
<dbReference type="FunFam" id="1.10.10.10:FF:000028">
    <property type="entry name" value="Fumarate/nitrate reduction transcriptional regulator Fnr"/>
    <property type="match status" value="1"/>
</dbReference>
<accession>A0A4V2GJ58</accession>
<evidence type="ECO:0000313" key="6">
    <source>
        <dbReference type="EMBL" id="RZU99015.1"/>
    </source>
</evidence>
<dbReference type="SMART" id="SM00419">
    <property type="entry name" value="HTH_CRP"/>
    <property type="match status" value="1"/>
</dbReference>
<dbReference type="InterPro" id="IPR036388">
    <property type="entry name" value="WH-like_DNA-bd_sf"/>
</dbReference>
<keyword evidence="3" id="KW-0804">Transcription</keyword>
<dbReference type="AlphaFoldDB" id="A0A4V2GJ58"/>
<dbReference type="GO" id="GO:0003700">
    <property type="term" value="F:DNA-binding transcription factor activity"/>
    <property type="evidence" value="ECO:0007669"/>
    <property type="project" value="InterPro"/>
</dbReference>
<sequence length="250" mass="27826">MFNRADIPVSRQQPTCTDCGLSQLCLPVSLEDKEVAMLDGIVQHQPVLQRGQPLYHEGDTFRALYAVRAGSLKTYTTTESGEQQVTGFHLPGELVGLNAINRWIHPCSAVSLETTSVCEMPFEKLEYLSAELPDLQRQLLRVMSREIASDQDMLFTMARRTADERLAILLLSFSERFGQRGLSATRFRLSMARGDLGNYLGLAPETMSRIFRRFQDQGWIEADGREVELLAVDKLEALAGRAAGGAQESG</sequence>
<dbReference type="RefSeq" id="WP_130503280.1">
    <property type="nucleotide sequence ID" value="NZ_SHLI01000001.1"/>
</dbReference>
<name>A0A4V2GJ58_9GAMM</name>
<dbReference type="PROSITE" id="PS50042">
    <property type="entry name" value="CNMP_BINDING_3"/>
    <property type="match status" value="1"/>
</dbReference>
<dbReference type="SMART" id="SM00100">
    <property type="entry name" value="cNMP"/>
    <property type="match status" value="1"/>
</dbReference>
<dbReference type="EMBL" id="SHLI01000001">
    <property type="protein sequence ID" value="RZU99015.1"/>
    <property type="molecule type" value="Genomic_DNA"/>
</dbReference>
<evidence type="ECO:0000256" key="3">
    <source>
        <dbReference type="ARBA" id="ARBA00023163"/>
    </source>
</evidence>
<dbReference type="PROSITE" id="PS51063">
    <property type="entry name" value="HTH_CRP_2"/>
    <property type="match status" value="1"/>
</dbReference>
<organism evidence="6 7">
    <name type="scientific">Spiribacter vilamensis</name>
    <dbReference type="NCBI Taxonomy" id="531306"/>
    <lineage>
        <taxon>Bacteria</taxon>
        <taxon>Pseudomonadati</taxon>
        <taxon>Pseudomonadota</taxon>
        <taxon>Gammaproteobacteria</taxon>
        <taxon>Chromatiales</taxon>
        <taxon>Ectothiorhodospiraceae</taxon>
        <taxon>Spiribacter</taxon>
    </lineage>
</organism>
<dbReference type="SUPFAM" id="SSF46785">
    <property type="entry name" value="Winged helix' DNA-binding domain"/>
    <property type="match status" value="1"/>
</dbReference>
<protein>
    <submittedName>
        <fullName evidence="6">Crp/Fnr family transcriptional regulator</fullName>
    </submittedName>
</protein>
<dbReference type="SUPFAM" id="SSF51206">
    <property type="entry name" value="cAMP-binding domain-like"/>
    <property type="match status" value="1"/>
</dbReference>
<dbReference type="GO" id="GO:0005829">
    <property type="term" value="C:cytosol"/>
    <property type="evidence" value="ECO:0007669"/>
    <property type="project" value="TreeGrafter"/>
</dbReference>
<dbReference type="CDD" id="cd00038">
    <property type="entry name" value="CAP_ED"/>
    <property type="match status" value="1"/>
</dbReference>
<feature type="domain" description="Cyclic nucleotide-binding" evidence="4">
    <location>
        <begin position="26"/>
        <end position="100"/>
    </location>
</feature>
<dbReference type="Gene3D" id="1.10.10.10">
    <property type="entry name" value="Winged helix-like DNA-binding domain superfamily/Winged helix DNA-binding domain"/>
    <property type="match status" value="1"/>
</dbReference>
<dbReference type="InterPro" id="IPR012318">
    <property type="entry name" value="HTH_CRP"/>
</dbReference>
<comment type="caution">
    <text evidence="6">The sequence shown here is derived from an EMBL/GenBank/DDBJ whole genome shotgun (WGS) entry which is preliminary data.</text>
</comment>
<dbReference type="CDD" id="cd00092">
    <property type="entry name" value="HTH_CRP"/>
    <property type="match status" value="1"/>
</dbReference>
<dbReference type="InterPro" id="IPR000595">
    <property type="entry name" value="cNMP-bd_dom"/>
</dbReference>
<dbReference type="PANTHER" id="PTHR24567:SF75">
    <property type="entry name" value="FUMARATE AND NITRATE REDUCTION REGULATORY PROTEIN"/>
    <property type="match status" value="1"/>
</dbReference>
<dbReference type="PRINTS" id="PR00034">
    <property type="entry name" value="HTHCRP"/>
</dbReference>
<dbReference type="InterPro" id="IPR018490">
    <property type="entry name" value="cNMP-bd_dom_sf"/>
</dbReference>
<dbReference type="InterPro" id="IPR018335">
    <property type="entry name" value="Tscrpt_reg_HTH_Crp-type_CS"/>
</dbReference>
<dbReference type="InterPro" id="IPR036390">
    <property type="entry name" value="WH_DNA-bd_sf"/>
</dbReference>
<keyword evidence="7" id="KW-1185">Reference proteome</keyword>
<evidence type="ECO:0000313" key="7">
    <source>
        <dbReference type="Proteomes" id="UP000292298"/>
    </source>
</evidence>
<dbReference type="Gene3D" id="2.60.120.10">
    <property type="entry name" value="Jelly Rolls"/>
    <property type="match status" value="1"/>
</dbReference>
<dbReference type="OrthoDB" id="7643467at2"/>
<dbReference type="InterPro" id="IPR014710">
    <property type="entry name" value="RmlC-like_jellyroll"/>
</dbReference>